<organism evidence="2 3">
    <name type="scientific">Fibrivirga algicola</name>
    <dbReference type="NCBI Taxonomy" id="2950420"/>
    <lineage>
        <taxon>Bacteria</taxon>
        <taxon>Pseudomonadati</taxon>
        <taxon>Bacteroidota</taxon>
        <taxon>Cytophagia</taxon>
        <taxon>Cytophagales</taxon>
        <taxon>Spirosomataceae</taxon>
        <taxon>Fibrivirga</taxon>
    </lineage>
</organism>
<evidence type="ECO:0000313" key="3">
    <source>
        <dbReference type="Proteomes" id="UP000606008"/>
    </source>
</evidence>
<dbReference type="RefSeq" id="WP_166690621.1">
    <property type="nucleotide sequence ID" value="NZ_WAEL01000001.1"/>
</dbReference>
<feature type="compositionally biased region" description="Polar residues" evidence="1">
    <location>
        <begin position="29"/>
        <end position="39"/>
    </location>
</feature>
<reference evidence="2" key="1">
    <citation type="submission" date="2024-05" db="EMBL/GenBank/DDBJ databases">
        <authorList>
            <person name="Jung D.-H."/>
        </authorList>
    </citation>
    <scope>NUCLEOTIDE SEQUENCE</scope>
    <source>
        <strain evidence="2">JA-25</strain>
    </source>
</reference>
<sequence>MESPQSDSNDLRNVPTGMENDPNADEQVIDQTGDYTTNVPEDVNPSGLEKPTAEEGTEPLDDLANALAYALDGSGTGIAGAPPVAPSVGEPQKVTTQGTTGAGPDDEEADLADKLD</sequence>
<keyword evidence="3" id="KW-1185">Reference proteome</keyword>
<accession>A0ABX0QC48</accession>
<dbReference type="EMBL" id="WAEL01000001">
    <property type="protein sequence ID" value="NID08775.1"/>
    <property type="molecule type" value="Genomic_DNA"/>
</dbReference>
<dbReference type="Proteomes" id="UP000606008">
    <property type="component" value="Unassembled WGS sequence"/>
</dbReference>
<evidence type="ECO:0000313" key="2">
    <source>
        <dbReference type="EMBL" id="NID08775.1"/>
    </source>
</evidence>
<proteinExistence type="predicted"/>
<protein>
    <submittedName>
        <fullName evidence="2">Uncharacterized protein</fullName>
    </submittedName>
</protein>
<comment type="caution">
    <text evidence="2">The sequence shown here is derived from an EMBL/GenBank/DDBJ whole genome shotgun (WGS) entry which is preliminary data.</text>
</comment>
<gene>
    <name evidence="2" type="ORF">F7231_01200</name>
</gene>
<feature type="region of interest" description="Disordered" evidence="1">
    <location>
        <begin position="1"/>
        <end position="59"/>
    </location>
</feature>
<name>A0ABX0QC48_9BACT</name>
<feature type="region of interest" description="Disordered" evidence="1">
    <location>
        <begin position="73"/>
        <end position="116"/>
    </location>
</feature>
<evidence type="ECO:0000256" key="1">
    <source>
        <dbReference type="SAM" id="MobiDB-lite"/>
    </source>
</evidence>